<dbReference type="RefSeq" id="XP_033569554.1">
    <property type="nucleotide sequence ID" value="XM_033726244.1"/>
</dbReference>
<evidence type="ECO:0000313" key="4">
    <source>
        <dbReference type="RefSeq" id="XP_033569554.1"/>
    </source>
</evidence>
<keyword evidence="3" id="KW-1185">Reference proteome</keyword>
<reference evidence="4" key="2">
    <citation type="submission" date="2020-04" db="EMBL/GenBank/DDBJ databases">
        <authorList>
            <consortium name="NCBI Genome Project"/>
        </authorList>
    </citation>
    <scope>NUCLEOTIDE SEQUENCE</scope>
    <source>
        <strain evidence="4">CBS 304.34</strain>
    </source>
</reference>
<sequence>MPKQAFRVLPDKAKNIWILQALAETTLAVNGVKLIAAGKGKTEGNFHSSIYLHPEAANEVVVDALEIQIWTVRDAELAANKSFEDVPTMAEYFAKKLEIVDGTATLVDPTVAVKNMDQAVTNVKPKAKDNLRYVLEKGGFGDFLVVIHSFSGKRLLGKFYDLEKAGENAKCERNLRVMARLDMPDDPAILKILDECVISNFRVILTNTPERWAELSEYLKMMDFHTWSKDDRTLAANHFCRAIMTALEKLHAKRITMGELLPQHIAIHHLTVSGAKVFLISLSKVKKHSTANKAFEKACLKDTKEAVRAMRLIMMYPDLLVAAHFQHTEGIVSQPGPVKRSNLGKHDEQPAKKRKTDGEPEYSGSDHPYVGVPENPDAAWHLKKAQDDLKEAEDKWNKYKLAKEYDPLSHIDSVLGTAVYNAKRRVVKFKKEVQKEATKRALDIAGGWTMPLNTSHRRVYYNKVTNEVSETMPPVADYLRKVKLSAEHPALEENRTDEKPEHCQNVLVQDSYAYRQPLEDVDGNYSFGYPILDAIFRDFGTLTWDWTAKEIIRQIRVAEGECSDPWRTLDVVKSWKVHAKDSPDGDVLVDMKDLGTFFGFILQIWPTWGKTLQTKAKAYIDKVKNPDFCLGKDLRALARDLASLGNMPSQLADAFKTLLNCKIGNFFELNNTFKLWYHVPSSMFNGTQLLSMADKGPYERCKESSFRPPFQQVRGDPKLEGHYISIDLLPKLAKELEMEVVGTPAEPSERTVDAADFSIVDSRRSMILVKKTSLRWAELDRITRNINFQLHGKLREVTQAHLEGYFFNKEAKIPDNVDRPEHWYDFNLRKYPFASYITNTDTADEEAYSTPSQSVTPVVDEMLKKQLQKQALSRIGPWLKSTRERRIPSKLRRTPVEPRRTPVEPRRYPVEPFCDPVEPHPVDDSQVGHQQEIVEQEASSSSQRTVKAPEPKQVKEGAWQADDFWVDSAVAEEDDEGWETDDESDWETITDDDDNEVRFDNQDMVFVVVDKDNGIGMNHHSAAGLDSLQGWRMIPQPQESDGEDYMKSNPSYTYPEYDPNGCIIFCQDRQDIWDCTFGRDHEDDFLLPYNEQGVKVMPQIAFRIVPSKKHNLWMVQALSKQFIRLNDSSGGDQGPSLDSAGGDSLFWKTAEVPAAVDLFAKKLQVKGSIGTPTADQRSMREIPNVNTYQLKRYILDKNPISPLTMKIVNLFTGEVYAGIFFNQDHDETLEMSLLRCIGKQPSILAYTGEIQIDSNRVFLSSAHDAYLPLDVYMERMNFETRTHEQEKIAQPQQVTCFENWFTLWKFLPSSESFMEASIQGQYEFIISMFDAASDEFLAPSKEEARKVLQVVRFCAAYAKLKAVAVGQFLPDIAPLSRDYGVGDTMPPPASTGTRPNETEKGFYAAEEAHELAKMKWLTYKRNPGYTPLNGKDRRLAMAQEAASQSKKDEDLRPGWRHFMDANGGPVHVHLERQVIPSVYPEALYMGGENSARGPESGDASLAFHISSNRKVIRVFGTHRAHR</sequence>
<dbReference type="GeneID" id="54467137"/>
<dbReference type="OrthoDB" id="3793287at2759"/>
<feature type="region of interest" description="Disordered" evidence="1">
    <location>
        <begin position="973"/>
        <end position="994"/>
    </location>
</feature>
<evidence type="ECO:0000313" key="2">
    <source>
        <dbReference type="EMBL" id="KAF2802590.1"/>
    </source>
</evidence>
<reference evidence="2 4" key="1">
    <citation type="journal article" date="2020" name="Stud. Mycol.">
        <title>101 Dothideomycetes genomes: a test case for predicting lifestyles and emergence of pathogens.</title>
        <authorList>
            <person name="Haridas S."/>
            <person name="Albert R."/>
            <person name="Binder M."/>
            <person name="Bloem J."/>
            <person name="Labutti K."/>
            <person name="Salamov A."/>
            <person name="Andreopoulos B."/>
            <person name="Baker S."/>
            <person name="Barry K."/>
            <person name="Bills G."/>
            <person name="Bluhm B."/>
            <person name="Cannon C."/>
            <person name="Castanera R."/>
            <person name="Culley D."/>
            <person name="Daum C."/>
            <person name="Ezra D."/>
            <person name="Gonzalez J."/>
            <person name="Henrissat B."/>
            <person name="Kuo A."/>
            <person name="Liang C."/>
            <person name="Lipzen A."/>
            <person name="Lutzoni F."/>
            <person name="Magnuson J."/>
            <person name="Mondo S."/>
            <person name="Nolan M."/>
            <person name="Ohm R."/>
            <person name="Pangilinan J."/>
            <person name="Park H.-J."/>
            <person name="Ramirez L."/>
            <person name="Alfaro M."/>
            <person name="Sun H."/>
            <person name="Tritt A."/>
            <person name="Yoshinaga Y."/>
            <person name="Zwiers L.-H."/>
            <person name="Turgeon B."/>
            <person name="Goodwin S."/>
            <person name="Spatafora J."/>
            <person name="Crous P."/>
            <person name="Grigoriev I."/>
        </authorList>
    </citation>
    <scope>NUCLEOTIDE SEQUENCE</scope>
    <source>
        <strain evidence="2 4">CBS 304.34</strain>
    </source>
</reference>
<reference evidence="4" key="3">
    <citation type="submission" date="2025-04" db="UniProtKB">
        <authorList>
            <consortium name="RefSeq"/>
        </authorList>
    </citation>
    <scope>IDENTIFICATION</scope>
    <source>
        <strain evidence="4">CBS 304.34</strain>
    </source>
</reference>
<feature type="region of interest" description="Disordered" evidence="1">
    <location>
        <begin position="884"/>
        <end position="909"/>
    </location>
</feature>
<feature type="compositionally biased region" description="Basic and acidic residues" evidence="1">
    <location>
        <begin position="894"/>
        <end position="909"/>
    </location>
</feature>
<protein>
    <submittedName>
        <fullName evidence="2 4">Uncharacterized protein</fullName>
    </submittedName>
</protein>
<accession>A0A6A6Y1R1</accession>
<dbReference type="InterPro" id="IPR011009">
    <property type="entry name" value="Kinase-like_dom_sf"/>
</dbReference>
<dbReference type="SUPFAM" id="SSF56112">
    <property type="entry name" value="Protein kinase-like (PK-like)"/>
    <property type="match status" value="1"/>
</dbReference>
<dbReference type="Gene3D" id="1.10.510.10">
    <property type="entry name" value="Transferase(Phosphotransferase) domain 1"/>
    <property type="match status" value="1"/>
</dbReference>
<dbReference type="EMBL" id="MU003722">
    <property type="protein sequence ID" value="KAF2802590.1"/>
    <property type="molecule type" value="Genomic_DNA"/>
</dbReference>
<feature type="region of interest" description="Disordered" evidence="1">
    <location>
        <begin position="332"/>
        <end position="370"/>
    </location>
</feature>
<name>A0A6A6Y1R1_9PEZI</name>
<dbReference type="Proteomes" id="UP000504636">
    <property type="component" value="Unplaced"/>
</dbReference>
<feature type="region of interest" description="Disordered" evidence="1">
    <location>
        <begin position="933"/>
        <end position="955"/>
    </location>
</feature>
<organism evidence="2">
    <name type="scientific">Mytilinidion resinicola</name>
    <dbReference type="NCBI Taxonomy" id="574789"/>
    <lineage>
        <taxon>Eukaryota</taxon>
        <taxon>Fungi</taxon>
        <taxon>Dikarya</taxon>
        <taxon>Ascomycota</taxon>
        <taxon>Pezizomycotina</taxon>
        <taxon>Dothideomycetes</taxon>
        <taxon>Pleosporomycetidae</taxon>
        <taxon>Mytilinidiales</taxon>
        <taxon>Mytilinidiaceae</taxon>
        <taxon>Mytilinidion</taxon>
    </lineage>
</organism>
<evidence type="ECO:0000256" key="1">
    <source>
        <dbReference type="SAM" id="MobiDB-lite"/>
    </source>
</evidence>
<evidence type="ECO:0000313" key="3">
    <source>
        <dbReference type="Proteomes" id="UP000504636"/>
    </source>
</evidence>
<gene>
    <name evidence="2 4" type="ORF">BDZ99DRAFT_527318</name>
</gene>
<proteinExistence type="predicted"/>